<dbReference type="GeneID" id="20813836"/>
<name>W4G2Y6_APHAT</name>
<proteinExistence type="predicted"/>
<dbReference type="OrthoDB" id="60860at2759"/>
<dbReference type="RefSeq" id="XP_009837189.1">
    <property type="nucleotide sequence ID" value="XM_009838887.1"/>
</dbReference>
<evidence type="ECO:0000313" key="1">
    <source>
        <dbReference type="EMBL" id="ETV73313.1"/>
    </source>
</evidence>
<protein>
    <submittedName>
        <fullName evidence="1">Uncharacterized protein</fullName>
    </submittedName>
</protein>
<accession>W4G2Y6</accession>
<sequence>MKRGCHDLCTGTATSKRRRDVKYPADAISRLMWAGRSIWKNSLTTDARNNVAQTTTTIKCSHCERSIRPGREMQCVECLNTYCDECATINYSMPHDRIFCLGCNHHATT</sequence>
<gene>
    <name evidence="1" type="ORF">H257_11840</name>
</gene>
<organism evidence="1">
    <name type="scientific">Aphanomyces astaci</name>
    <name type="common">Crayfish plague agent</name>
    <dbReference type="NCBI Taxonomy" id="112090"/>
    <lineage>
        <taxon>Eukaryota</taxon>
        <taxon>Sar</taxon>
        <taxon>Stramenopiles</taxon>
        <taxon>Oomycota</taxon>
        <taxon>Saprolegniomycetes</taxon>
        <taxon>Saprolegniales</taxon>
        <taxon>Verrucalvaceae</taxon>
        <taxon>Aphanomyces</taxon>
    </lineage>
</organism>
<dbReference type="VEuPathDB" id="FungiDB:H257_11840"/>
<dbReference type="AlphaFoldDB" id="W4G2Y6"/>
<dbReference type="EMBL" id="KI913149">
    <property type="protein sequence ID" value="ETV73313.1"/>
    <property type="molecule type" value="Genomic_DNA"/>
</dbReference>
<reference evidence="1" key="1">
    <citation type="submission" date="2013-12" db="EMBL/GenBank/DDBJ databases">
        <title>The Genome Sequence of Aphanomyces astaci APO3.</title>
        <authorList>
            <consortium name="The Broad Institute Genomics Platform"/>
            <person name="Russ C."/>
            <person name="Tyler B."/>
            <person name="van West P."/>
            <person name="Dieguez-Uribeondo J."/>
            <person name="Young S.K."/>
            <person name="Zeng Q."/>
            <person name="Gargeya S."/>
            <person name="Fitzgerald M."/>
            <person name="Abouelleil A."/>
            <person name="Alvarado L."/>
            <person name="Chapman S.B."/>
            <person name="Gainer-Dewar J."/>
            <person name="Goldberg J."/>
            <person name="Griggs A."/>
            <person name="Gujja S."/>
            <person name="Hansen M."/>
            <person name="Howarth C."/>
            <person name="Imamovic A."/>
            <person name="Ireland A."/>
            <person name="Larimer J."/>
            <person name="McCowan C."/>
            <person name="Murphy C."/>
            <person name="Pearson M."/>
            <person name="Poon T.W."/>
            <person name="Priest M."/>
            <person name="Roberts A."/>
            <person name="Saif S."/>
            <person name="Shea T."/>
            <person name="Sykes S."/>
            <person name="Wortman J."/>
            <person name="Nusbaum C."/>
            <person name="Birren B."/>
        </authorList>
    </citation>
    <scope>NUCLEOTIDE SEQUENCE [LARGE SCALE GENOMIC DNA]</scope>
    <source>
        <strain evidence="1">APO3</strain>
    </source>
</reference>